<dbReference type="EMBL" id="CAJNIZ010042582">
    <property type="protein sequence ID" value="CAE7626827.1"/>
    <property type="molecule type" value="Genomic_DNA"/>
</dbReference>
<keyword evidence="2" id="KW-0472">Membrane</keyword>
<dbReference type="Proteomes" id="UP000649617">
    <property type="component" value="Unassembled WGS sequence"/>
</dbReference>
<keyword evidence="4" id="KW-1185">Reference proteome</keyword>
<accession>A0A812VJ76</accession>
<keyword evidence="2" id="KW-1133">Transmembrane helix</keyword>
<keyword evidence="2" id="KW-0812">Transmembrane</keyword>
<dbReference type="OrthoDB" id="413898at2759"/>
<evidence type="ECO:0000256" key="1">
    <source>
        <dbReference type="SAM" id="MobiDB-lite"/>
    </source>
</evidence>
<feature type="region of interest" description="Disordered" evidence="1">
    <location>
        <begin position="982"/>
        <end position="1014"/>
    </location>
</feature>
<feature type="compositionally biased region" description="Basic and acidic residues" evidence="1">
    <location>
        <begin position="997"/>
        <end position="1006"/>
    </location>
</feature>
<feature type="transmembrane region" description="Helical" evidence="2">
    <location>
        <begin position="21"/>
        <end position="39"/>
    </location>
</feature>
<name>A0A812VJ76_SYMPI</name>
<evidence type="ECO:0000313" key="3">
    <source>
        <dbReference type="EMBL" id="CAE7626827.1"/>
    </source>
</evidence>
<proteinExistence type="predicted"/>
<evidence type="ECO:0000313" key="4">
    <source>
        <dbReference type="Proteomes" id="UP000649617"/>
    </source>
</evidence>
<comment type="caution">
    <text evidence="3">The sequence shown here is derived from an EMBL/GenBank/DDBJ whole genome shotgun (WGS) entry which is preliminary data.</text>
</comment>
<reference evidence="3" key="1">
    <citation type="submission" date="2021-02" db="EMBL/GenBank/DDBJ databases">
        <authorList>
            <person name="Dougan E. K."/>
            <person name="Rhodes N."/>
            <person name="Thang M."/>
            <person name="Chan C."/>
        </authorList>
    </citation>
    <scope>NUCLEOTIDE SEQUENCE</scope>
</reference>
<gene>
    <name evidence="3" type="ORF">SPIL2461_LOCUS16416</name>
</gene>
<evidence type="ECO:0000256" key="2">
    <source>
        <dbReference type="SAM" id="Phobius"/>
    </source>
</evidence>
<organism evidence="3 4">
    <name type="scientific">Symbiodinium pilosum</name>
    <name type="common">Dinoflagellate</name>
    <dbReference type="NCBI Taxonomy" id="2952"/>
    <lineage>
        <taxon>Eukaryota</taxon>
        <taxon>Sar</taxon>
        <taxon>Alveolata</taxon>
        <taxon>Dinophyceae</taxon>
        <taxon>Suessiales</taxon>
        <taxon>Symbiodiniaceae</taxon>
        <taxon>Symbiodinium</taxon>
    </lineage>
</organism>
<protein>
    <submittedName>
        <fullName evidence="3">Uncharacterized protein</fullName>
    </submittedName>
</protein>
<feature type="region of interest" description="Disordered" evidence="1">
    <location>
        <begin position="927"/>
        <end position="950"/>
    </location>
</feature>
<sequence length="1452" mass="160450">MKLQESRLNVTCVCSLGESTNLILLLCGIVVALVVSKIMRRFLPGEKAEVLSRCLPGQRVAAYFNDERMYHERILLWKSDGMKWAILTPDDDVYLEDFSGYGDPGCDSFKVKGEHFTYWSRVGGAAYRFSQEISDDILREKIGEALECLGGEVHGPQAWRPSGIQLQDGSIADTSVFLGRLLVPRRLTGKGPGLRPGNDATGPAALPSAVGAVQPAPEGFVWVAAEPLEGLVLGQEVSITPSTDVQLGSRTAMLKRGQQWVKAELVKLEDCADFADRRRSLFGQVTVPGPPTTDRTRALDLVAEEAPKARAEDEIRTLYVDGSRGGGQWLQLWCRSKHIETTDRVYHELKVLTDSLHYAGCHDQLNIPALISMELLCRRVQSIVEAYTNPARPTWEHAKVFQGQGSPEDIVSPVFRTYAAKKNKEELELLQARQKVRELRGSPLIAVEEGSADAAESGDLPGSPSPMQLQAMARVEGLVRDQKPSGAVALPEEALRSLLRGGAPYDWKPSSETLASYQADLVSIPDDVSGCPQLTEVLPPDDCRYLEEQSELMLSECSSADEGVGPFWDPALRFNKKCYNDLVLRLHRIGYFQYTTQPRCRVGIFFVWTSSRTRLRMITDARLSNLRFKAAPGVSLMTAESFGRFEVEFDGEIFADPEVISKFTAFVGLSDVKDCLHRLRVPLWLARYFAWEAVRAKTVGLENTFVDGKFVGPLDAVYPCAGSLCQGFSWSLCLAQKANEYLSKSTPLLAQARLLHDRGDPLVLHVGQVTQEAGHFYIYVDNLGVIGADRDQIVEAMDALRQKFDGLGLDLHGSEVSSGCVEALGCIVEGNKLRSRITVERLWKVHQGVEGLVETLESHGAVKLQNVDASQKGLDSGSRLAEGANESKLLVDLLGDTWAADFVADEGGPVIPISCDTEVVHHGTLSGVKDEDQSVPAKGRQRNRQLRGDGLGLRLSEQPLESMRLPETETQLHKVEAVKLTKPDGCEESESTSSEFKAGREGERSRSLRSRPRRGLQRFVDSRLQGTTSHGLLEEAAVSVKVREAYSRHSRRLRELQSFVKAAKMAFQMDDQIDQALVDFFNTKFKEGEGSSLGDYTLAALMDKFPQFGRLGNRKIPRAVPSGLEEIVSLSLEACLSAGGLVRRELEDGGAWTCRQSFVQPPPGLDLPPPRNLVEAEKDGIGEADSWCHEPLVSGHETLDVSKTGTKDDSVLVDNQWMAFAGSLFEELARGNKLELVFKFDYSSYLKVFKEACQDLKLELVPYQARHSGPSIDRAKNVRTQEEVRKRGSWLSRQSVARYEKAGRLAATWQKLDLDVQMAILFESRVHLPLFLFDRTLQGSIGHRLLSRVLTAFVIGPDNCDLGVFDLGGWAMGAPAQQFLETKRLLDGSISVHLDSFAWTRKEFSEKCTVYQLKGTRPCEQSKAYGIGRICRAGCALDSTIETCGAATSEVE</sequence>